<feature type="compositionally biased region" description="Basic and acidic residues" evidence="3">
    <location>
        <begin position="652"/>
        <end position="673"/>
    </location>
</feature>
<feature type="compositionally biased region" description="Basic and acidic residues" evidence="3">
    <location>
        <begin position="2754"/>
        <end position="2772"/>
    </location>
</feature>
<dbReference type="EMBL" id="NWUJ01000002">
    <property type="protein sequence ID" value="PFH37518.1"/>
    <property type="molecule type" value="Genomic_DNA"/>
</dbReference>
<feature type="region of interest" description="Disordered" evidence="3">
    <location>
        <begin position="1701"/>
        <end position="1742"/>
    </location>
</feature>
<dbReference type="GO" id="GO:0005952">
    <property type="term" value="C:cAMP-dependent protein kinase complex"/>
    <property type="evidence" value="ECO:0007669"/>
    <property type="project" value="InterPro"/>
</dbReference>
<feature type="region of interest" description="Disordered" evidence="3">
    <location>
        <begin position="2754"/>
        <end position="2798"/>
    </location>
</feature>
<name>A0A2A9MG84_BESBE</name>
<keyword evidence="7" id="KW-1185">Reference proteome</keyword>
<feature type="domain" description="Cyclic nucleotide-binding" evidence="4">
    <location>
        <begin position="2636"/>
        <end position="2757"/>
    </location>
</feature>
<dbReference type="OrthoDB" id="417078at2759"/>
<dbReference type="SUPFAM" id="SSF47473">
    <property type="entry name" value="EF-hand"/>
    <property type="match status" value="2"/>
</dbReference>
<dbReference type="GeneID" id="40308957"/>
<feature type="compositionally biased region" description="Basic and acidic residues" evidence="3">
    <location>
        <begin position="2247"/>
        <end position="2260"/>
    </location>
</feature>
<feature type="region of interest" description="Disordered" evidence="3">
    <location>
        <begin position="2814"/>
        <end position="2905"/>
    </location>
</feature>
<evidence type="ECO:0000259" key="5">
    <source>
        <dbReference type="PROSITE" id="PS50222"/>
    </source>
</evidence>
<feature type="compositionally biased region" description="Polar residues" evidence="3">
    <location>
        <begin position="1102"/>
        <end position="1118"/>
    </location>
</feature>
<dbReference type="PANTHER" id="PTHR11635">
    <property type="entry name" value="CAMP-DEPENDENT PROTEIN KINASE REGULATORY CHAIN"/>
    <property type="match status" value="1"/>
</dbReference>
<feature type="region of interest" description="Disordered" evidence="3">
    <location>
        <begin position="603"/>
        <end position="673"/>
    </location>
</feature>
<feature type="coiled-coil region" evidence="2">
    <location>
        <begin position="384"/>
        <end position="411"/>
    </location>
</feature>
<dbReference type="InterPro" id="IPR002048">
    <property type="entry name" value="EF_hand_dom"/>
</dbReference>
<feature type="region of interest" description="Disordered" evidence="3">
    <location>
        <begin position="1"/>
        <end position="35"/>
    </location>
</feature>
<feature type="compositionally biased region" description="Low complexity" evidence="3">
    <location>
        <begin position="2205"/>
        <end position="2214"/>
    </location>
</feature>
<dbReference type="CDD" id="cd00038">
    <property type="entry name" value="CAP_ED"/>
    <property type="match status" value="5"/>
</dbReference>
<feature type="domain" description="Cyclic nucleotide-binding" evidence="4">
    <location>
        <begin position="1453"/>
        <end position="1568"/>
    </location>
</feature>
<feature type="compositionally biased region" description="Basic and acidic residues" evidence="3">
    <location>
        <begin position="700"/>
        <end position="774"/>
    </location>
</feature>
<feature type="compositionally biased region" description="Basic and acidic residues" evidence="3">
    <location>
        <begin position="533"/>
        <end position="546"/>
    </location>
</feature>
<feature type="compositionally biased region" description="Basic and acidic residues" evidence="3">
    <location>
        <begin position="1214"/>
        <end position="1225"/>
    </location>
</feature>
<dbReference type="Pfam" id="PF00027">
    <property type="entry name" value="cNMP_binding"/>
    <property type="match status" value="5"/>
</dbReference>
<feature type="region of interest" description="Disordered" evidence="3">
    <location>
        <begin position="1162"/>
        <end position="1225"/>
    </location>
</feature>
<dbReference type="SUPFAM" id="SSF51206">
    <property type="entry name" value="cAMP-binding domain-like"/>
    <property type="match status" value="6"/>
</dbReference>
<evidence type="ECO:0000259" key="4">
    <source>
        <dbReference type="PROSITE" id="PS50042"/>
    </source>
</evidence>
<dbReference type="KEGG" id="bbes:BESB_039760"/>
<evidence type="ECO:0000256" key="1">
    <source>
        <dbReference type="ARBA" id="ARBA00022837"/>
    </source>
</evidence>
<reference evidence="6 7" key="1">
    <citation type="submission" date="2017-09" db="EMBL/GenBank/DDBJ databases">
        <title>Genome sequencing of Besnoitia besnoiti strain Bb-Ger1.</title>
        <authorList>
            <person name="Schares G."/>
            <person name="Venepally P."/>
            <person name="Lorenzi H.A."/>
        </authorList>
    </citation>
    <scope>NUCLEOTIDE SEQUENCE [LARGE SCALE GENOMIC DNA]</scope>
    <source>
        <strain evidence="6 7">Bb-Ger1</strain>
    </source>
</reference>
<feature type="compositionally biased region" description="Basic and acidic residues" evidence="3">
    <location>
        <begin position="2131"/>
        <end position="2148"/>
    </location>
</feature>
<evidence type="ECO:0000313" key="7">
    <source>
        <dbReference type="Proteomes" id="UP000224006"/>
    </source>
</evidence>
<feature type="coiled-coil region" evidence="2">
    <location>
        <begin position="196"/>
        <end position="249"/>
    </location>
</feature>
<evidence type="ECO:0000256" key="2">
    <source>
        <dbReference type="SAM" id="Coils"/>
    </source>
</evidence>
<dbReference type="VEuPathDB" id="ToxoDB:BESB_039760"/>
<dbReference type="InterPro" id="IPR018490">
    <property type="entry name" value="cNMP-bd_dom_sf"/>
</dbReference>
<feature type="region of interest" description="Disordered" evidence="3">
    <location>
        <begin position="516"/>
        <end position="554"/>
    </location>
</feature>
<dbReference type="GO" id="GO:0005829">
    <property type="term" value="C:cytosol"/>
    <property type="evidence" value="ECO:0007669"/>
    <property type="project" value="TreeGrafter"/>
</dbReference>
<feature type="compositionally biased region" description="Basic and acidic residues" evidence="3">
    <location>
        <begin position="2814"/>
        <end position="2829"/>
    </location>
</feature>
<dbReference type="PROSITE" id="PS00018">
    <property type="entry name" value="EF_HAND_1"/>
    <property type="match status" value="1"/>
</dbReference>
<feature type="compositionally biased region" description="Basic and acidic residues" evidence="3">
    <location>
        <begin position="616"/>
        <end position="638"/>
    </location>
</feature>
<dbReference type="InterPro" id="IPR011992">
    <property type="entry name" value="EF-hand-dom_pair"/>
</dbReference>
<accession>A0A2A9MG84</accession>
<feature type="region of interest" description="Disordered" evidence="3">
    <location>
        <begin position="2067"/>
        <end position="2193"/>
    </location>
</feature>
<dbReference type="InterPro" id="IPR000595">
    <property type="entry name" value="cNMP-bd_dom"/>
</dbReference>
<feature type="compositionally biased region" description="Acidic residues" evidence="3">
    <location>
        <begin position="1202"/>
        <end position="1212"/>
    </location>
</feature>
<protein>
    <submittedName>
        <fullName evidence="6">Cyclic nucleotide-binding domain-containing protein</fullName>
    </submittedName>
</protein>
<feature type="domain" description="Cyclic nucleotide-binding" evidence="4">
    <location>
        <begin position="1574"/>
        <end position="1682"/>
    </location>
</feature>
<feature type="region of interest" description="Disordered" evidence="3">
    <location>
        <begin position="2205"/>
        <end position="2261"/>
    </location>
</feature>
<organism evidence="6 7">
    <name type="scientific">Besnoitia besnoiti</name>
    <name type="common">Apicomplexan protozoan</name>
    <dbReference type="NCBI Taxonomy" id="94643"/>
    <lineage>
        <taxon>Eukaryota</taxon>
        <taxon>Sar</taxon>
        <taxon>Alveolata</taxon>
        <taxon>Apicomplexa</taxon>
        <taxon>Conoidasida</taxon>
        <taxon>Coccidia</taxon>
        <taxon>Eucoccidiorida</taxon>
        <taxon>Eimeriorina</taxon>
        <taxon>Sarcocystidae</taxon>
        <taxon>Besnoitia</taxon>
    </lineage>
</organism>
<feature type="compositionally biased region" description="Low complexity" evidence="3">
    <location>
        <begin position="2119"/>
        <end position="2130"/>
    </location>
</feature>
<feature type="domain" description="Cyclic nucleotide-binding" evidence="4">
    <location>
        <begin position="1772"/>
        <end position="1877"/>
    </location>
</feature>
<dbReference type="Gene3D" id="1.10.238.10">
    <property type="entry name" value="EF-hand"/>
    <property type="match status" value="1"/>
</dbReference>
<feature type="compositionally biased region" description="Basic and acidic residues" evidence="3">
    <location>
        <begin position="2168"/>
        <end position="2181"/>
    </location>
</feature>
<dbReference type="RefSeq" id="XP_029221527.1">
    <property type="nucleotide sequence ID" value="XM_029362562.1"/>
</dbReference>
<evidence type="ECO:0000256" key="3">
    <source>
        <dbReference type="SAM" id="MobiDB-lite"/>
    </source>
</evidence>
<dbReference type="PROSITE" id="PS00889">
    <property type="entry name" value="CNMP_BINDING_2"/>
    <property type="match status" value="2"/>
</dbReference>
<feature type="compositionally biased region" description="Polar residues" evidence="3">
    <location>
        <begin position="1185"/>
        <end position="1194"/>
    </location>
</feature>
<dbReference type="InterPro" id="IPR014710">
    <property type="entry name" value="RmlC-like_jellyroll"/>
</dbReference>
<proteinExistence type="predicted"/>
<dbReference type="InterPro" id="IPR050503">
    <property type="entry name" value="cAMP-dep_PK_reg_su-like"/>
</dbReference>
<feature type="compositionally biased region" description="Low complexity" evidence="3">
    <location>
        <begin position="2773"/>
        <end position="2792"/>
    </location>
</feature>
<dbReference type="Proteomes" id="UP000224006">
    <property type="component" value="Chromosome II"/>
</dbReference>
<dbReference type="GO" id="GO:0005509">
    <property type="term" value="F:calcium ion binding"/>
    <property type="evidence" value="ECO:0007669"/>
    <property type="project" value="InterPro"/>
</dbReference>
<feature type="domain" description="EF-hand" evidence="5">
    <location>
        <begin position="1231"/>
        <end position="1266"/>
    </location>
</feature>
<gene>
    <name evidence="6" type="ORF">BESB_039760</name>
</gene>
<dbReference type="PANTHER" id="PTHR11635:SF152">
    <property type="entry name" value="CAMP-DEPENDENT PROTEIN KINASE TYPE I REGULATORY SUBUNIT-RELATED"/>
    <property type="match status" value="1"/>
</dbReference>
<feature type="region of interest" description="Disordered" evidence="3">
    <location>
        <begin position="700"/>
        <end position="1140"/>
    </location>
</feature>
<feature type="domain" description="Cyclic nucleotide-binding" evidence="4">
    <location>
        <begin position="1930"/>
        <end position="2037"/>
    </location>
</feature>
<keyword evidence="2" id="KW-0175">Coiled coil</keyword>
<dbReference type="InterPro" id="IPR018247">
    <property type="entry name" value="EF_Hand_1_Ca_BS"/>
</dbReference>
<feature type="domain" description="EF-hand" evidence="5">
    <location>
        <begin position="2277"/>
        <end position="2312"/>
    </location>
</feature>
<feature type="compositionally biased region" description="Basic and acidic residues" evidence="3">
    <location>
        <begin position="964"/>
        <end position="986"/>
    </location>
</feature>
<dbReference type="InterPro" id="IPR018488">
    <property type="entry name" value="cNMP-bd_CS"/>
</dbReference>
<dbReference type="Gene3D" id="2.60.120.10">
    <property type="entry name" value="Jelly Rolls"/>
    <property type="match status" value="6"/>
</dbReference>
<dbReference type="STRING" id="94643.A0A2A9MG84"/>
<dbReference type="PROSITE" id="PS50042">
    <property type="entry name" value="CNMP_BINDING_3"/>
    <property type="match status" value="6"/>
</dbReference>
<feature type="compositionally biased region" description="Basic and acidic residues" evidence="3">
    <location>
        <begin position="1065"/>
        <end position="1101"/>
    </location>
</feature>
<comment type="caution">
    <text evidence="6">The sequence shown here is derived from an EMBL/GenBank/DDBJ whole genome shotgun (WGS) entry which is preliminary data.</text>
</comment>
<feature type="coiled-coil region" evidence="2">
    <location>
        <begin position="37"/>
        <end position="71"/>
    </location>
</feature>
<sequence>METLASVSGMGPPSRPELGAGETDRSPSRGYSFRNDLSETHDQLNRLKKMNEFLEAENTDLRRRLLSQLDRYPDATETRQLARHYGSRLAKDFADVIDENKYLKVKLQSAQRAEARAEVTASNLADALRSETERGFARSIAADRCDPYALEGGAGDSGRVSSALRRVQDAPLPQALLRDGKHVRLRAEASEHCLCTEKLQELLDSLDENLKSYERNVWQMQVNVLEDERNELSMKVVALRQRLADVQARIMGDPFLASKYAEATGAGGRVPATQLQLREAAAKLALAEDVNTELERRLAFERNISRSWQSNLRAMQRELRDHLADLAVASRSSGMRCDLFRGEILQAGQAAAHSAVGAIPYAERESLRLLRQARDRIEADAKRLEVYSSRISDLETEVKDLRISNSSLEAGMTRLYAREKEPAGAGFSLASLSSPLSMSGTPARAGDVFQSGLLVARQVLADRLVCTHALRDIERRRTELQTEKQRHPRRFVVAGFAARSARADLAEAGELFASERRRREEERERRRRRRRAKAEALRDEEARSEPNEEDVEEAEAIRVRLPPSALSLDKDRELVRQVELLRRLAGGEEKFRFPRVPLVPEQAEAEAEKRKRQKKESRFVDRGFTERGGHVGASREDTPEGDDAASSYRFSPELRERMGEEEGAVRQAAEDIKDKLCQQEALKAERQRLRLEMERETQMMAREIERERSAMMRHLEDERQRRRAEIEEEERLRRERAREREKEEEAYWREREERRRRDEEEDEQRRRERERRFMEEEEERERRRAQRLREEEEERQLRAEWRKRVEEEDQKRRQNGDERDKDRHAQGRTTDGREEEEARRRRQREEEEAEWKRKQRLKEEEEAESLRKQRLQEEEEEEKRRKRRLQKEEEEAERRRKQRLQEEEEEERRRKQRLQEEEEEAERRRKQRLQEEEEEERRREQRLQEEEEEAEKRRKRRLQEEEEERRRKQRLQEEEEEELRRKQRLQEEEEEAERRRKQRLQEEEEEAERRRKQRLQEEEEEAERRRKQRLQQEEEAERQRKQRQREEEEAERKRKQKQVEEEEAECLRKQKEEEEKRQKQLEQQKEEADRAAKAQAEKAQESHSTANGTQETQTTVPDSSPLAPRASPQKPSTASGRFREVTAKVRAIAFFERVRKQERPVTVGRTEVNRSSPPRAIVAPAAPPTGQTSPSSMVSTAAATSGEDEESSESETEASGRQDSPRTALRDKLYDKYNNLANAFKHMDKEGTAVVSLRQFADFLDESGLDFPFATVHDLYRQLSQPANVLTEPLMYRNMEGEASLTQLDKRLEDIFGNTSVPFEQEGIEANGRVPEDVFVRVAGKAGLTPDNAKKLWKQMDVLKSGHLQLENVLLLLEDNVELSEVRRVEEEVSRSEGGFLNLFGATPVAPSPQPKVGRHQTYGRPMALTRKLAMGFTEAQAAVDDILESNTPWDILLPATRLEMIKKMTKVLYEPEERIQEANDPNCPFYVLVSGTVQLLTPGLLMESVAGEKTAPTVLFGEEMVEDRANSEAVKALTKVKAFVFSREEFNSGIKELEMERRKKVEEYMGLIKIVPVLNKLVGGLARRLARSFEEQTFQDGEPIIREFDEPDNFYLVKQGEAAVVKYMKVPGSEEREETVVRLYQSGDYFGEISIIKNQTRTATIKAKGECTVLSLPKADFNAQLRKFEADFIRRAGRVYTAKGHFEKGKKKPKTPEVQPTSVVEPDDTQSAGSSAERCDSSDDETKAKLIEDILTTEQMKMRDECMLLLEAVPVLKDLPLERREKIMRAMTLECFFPNTPIILQGEEPHSFYVLKTGTCAAELWVGPGKPFRKLKEYNSACYFGEMSIIKDEPRGCYVVAKSPVQLYALTGEHFKDLLGDCYPAFIEYAQAQYEQETTKRQESLASISSERESAQPTVDSADIMKLLVKVPVINMLSTSELEALTHAFKVESYQEREVIIHEGEAAEKFYIIYSGSVSVQKVVGDAHQEIVVLNEGEYLGEIAFLNEQPRTASCVAKTDVQLLSLTREDFKAHLGALADAFLTQAESKYSGSKQEEIPEWLVEAGEQGAFYDPNAPRKDDDDDVPTSSFRGTVDLDKEKEMYNKKKERKNSSSKTKKSDAEAGTAARASAGGESEKGADAGAEETRRQAEADAASEGEGEEKKKKKKKGKGSDEEKLEKDETNKAASTKTQAKRRMSLAGGAALLAAAAAAKAAGGEPQDGDSEEKDKAPEATEKKKEEKRGKKKKKSKDKDEDNDRDREAEATQVAEIRALVRGTLKNKYGSIAQAFQQIDGNHSDNVDFDEFAAFVKDLRVQSLRKKDIQALFDDLCQPLKGTLTVANLYRNIDKKDNLTKAEINLRWVDIFGSSRKAFKAVVNLSARDDCTAENFIKVAAAAGVSEENAMSIWKELDKLQKGSMQTKIICGYMTGELTVDEAAAKEEEHSSIGSRFLNFFGGGDSDDEAEKSKNSTTQGDEEKIKEALKWEDMAIVQRDDHRAYPSCTKRMVDGLENQEGFSYLQLLQLRYVASLMKRECMTQGTRVVEAGDEACMVWCAWGGFKIVQAGFFGESETGTVGPDEFFGLSELVNDTPISASLVTEVDNSILWVLERDTYHDLIKDILDARRAVVPIIENFLTSVPIIKDMTKEEIGKVARACKIETFSPHQTVFRAGSAGDMFCFIFEGEITMLKPMGAGQEPIELGRLQAGIYFGEMGVIKNQRRTASIIAATELTLFCLDKGSFEKVLGRVKGKMIERAESMYKRQDVSTTDPKENEETSARASPSAPAGPGSAAGPAGAEGDQFVKKRTRKSSLALLQYAKIREGGSGEGEGEKKSPSGTGGTSGEEEEEKESRWAMAEDPQTIHHPPPPDAMPKKSAIRTSSNKSVGIKNSVFFDEATLLPSPPSSDEEEG</sequence>
<keyword evidence="1" id="KW-0106">Calcium</keyword>
<dbReference type="SMART" id="SM00100">
    <property type="entry name" value="cNMP"/>
    <property type="match status" value="6"/>
</dbReference>
<feature type="domain" description="Cyclic nucleotide-binding" evidence="4">
    <location>
        <begin position="2511"/>
        <end position="2621"/>
    </location>
</feature>
<dbReference type="SMART" id="SM00054">
    <property type="entry name" value="EFh"/>
    <property type="match status" value="2"/>
</dbReference>
<evidence type="ECO:0000313" key="6">
    <source>
        <dbReference type="EMBL" id="PFH37518.1"/>
    </source>
</evidence>
<dbReference type="PROSITE" id="PS50222">
    <property type="entry name" value="EF_HAND_2"/>
    <property type="match status" value="2"/>
</dbReference>
<feature type="compositionally biased region" description="Basic and acidic residues" evidence="3">
    <location>
        <begin position="2223"/>
        <end position="2239"/>
    </location>
</feature>
<dbReference type="PROSITE" id="PS00888">
    <property type="entry name" value="CNMP_BINDING_1"/>
    <property type="match status" value="1"/>
</dbReference>
<feature type="compositionally biased region" description="Basic and acidic residues" evidence="3">
    <location>
        <begin position="2091"/>
        <end position="2102"/>
    </location>
</feature>
<feature type="compositionally biased region" description="Basic and acidic residues" evidence="3">
    <location>
        <begin position="787"/>
        <end position="845"/>
    </location>
</feature>